<accession>A0A9W5RZI0</accession>
<evidence type="ECO:0000256" key="4">
    <source>
        <dbReference type="ARBA" id="ARBA00022989"/>
    </source>
</evidence>
<reference evidence="8 9" key="1">
    <citation type="submission" date="2014-02" db="EMBL/GenBank/DDBJ databases">
        <title>Genome sequence of Paenibacillus darwinianus reveals adaptive mechanisms for survival in Antarctic soils.</title>
        <authorList>
            <person name="Dsouza M."/>
            <person name="Taylor M.W."/>
            <person name="Turner S.J."/>
            <person name="Aislabie J."/>
        </authorList>
    </citation>
    <scope>NUCLEOTIDE SEQUENCE [LARGE SCALE GENOMIC DNA]</scope>
    <source>
        <strain evidence="8 9">CE1</strain>
    </source>
</reference>
<feature type="transmembrane region" description="Helical" evidence="6">
    <location>
        <begin position="340"/>
        <end position="358"/>
    </location>
</feature>
<evidence type="ECO:0000313" key="8">
    <source>
        <dbReference type="EMBL" id="EXX87060.1"/>
    </source>
</evidence>
<keyword evidence="9" id="KW-1185">Reference proteome</keyword>
<evidence type="ECO:0000256" key="6">
    <source>
        <dbReference type="SAM" id="Phobius"/>
    </source>
</evidence>
<dbReference type="RefSeq" id="WP_036716229.1">
    <property type="nucleotide sequence ID" value="NZ_KK082266.1"/>
</dbReference>
<dbReference type="GO" id="GO:0033573">
    <property type="term" value="C:high-affinity iron permease complex"/>
    <property type="evidence" value="ECO:0007669"/>
    <property type="project" value="InterPro"/>
</dbReference>
<dbReference type="PANTHER" id="PTHR31632">
    <property type="entry name" value="IRON TRANSPORTER FTH1"/>
    <property type="match status" value="1"/>
</dbReference>
<proteinExistence type="inferred from homology"/>
<keyword evidence="7" id="KW-0732">Signal</keyword>
<dbReference type="InterPro" id="IPR004923">
    <property type="entry name" value="FTR1/Fip1/EfeU"/>
</dbReference>
<feature type="chain" id="PRO_5040955806" evidence="7">
    <location>
        <begin position="25"/>
        <end position="402"/>
    </location>
</feature>
<feature type="transmembrane region" description="Helical" evidence="6">
    <location>
        <begin position="378"/>
        <end position="401"/>
    </location>
</feature>
<protein>
    <submittedName>
        <fullName evidence="8">Iron permease</fullName>
    </submittedName>
</protein>
<evidence type="ECO:0000256" key="7">
    <source>
        <dbReference type="SAM" id="SignalP"/>
    </source>
</evidence>
<organism evidence="8 9">
    <name type="scientific">Paenibacillus darwinianus</name>
    <dbReference type="NCBI Taxonomy" id="1380763"/>
    <lineage>
        <taxon>Bacteria</taxon>
        <taxon>Bacillati</taxon>
        <taxon>Bacillota</taxon>
        <taxon>Bacilli</taxon>
        <taxon>Bacillales</taxon>
        <taxon>Paenibacillaceae</taxon>
        <taxon>Paenibacillus</taxon>
    </lineage>
</organism>
<evidence type="ECO:0000313" key="9">
    <source>
        <dbReference type="Proteomes" id="UP000053750"/>
    </source>
</evidence>
<keyword evidence="4 6" id="KW-1133">Transmembrane helix</keyword>
<feature type="transmembrane region" description="Helical" evidence="6">
    <location>
        <begin position="233"/>
        <end position="254"/>
    </location>
</feature>
<dbReference type="PANTHER" id="PTHR31632:SF2">
    <property type="entry name" value="PLASMA MEMBRANE IRON PERMEASE"/>
    <property type="match status" value="1"/>
</dbReference>
<evidence type="ECO:0000256" key="5">
    <source>
        <dbReference type="ARBA" id="ARBA00023136"/>
    </source>
</evidence>
<comment type="caution">
    <text evidence="8">The sequence shown here is derived from an EMBL/GenBank/DDBJ whole genome shotgun (WGS) entry which is preliminary data.</text>
</comment>
<dbReference type="OrthoDB" id="8215804at2"/>
<evidence type="ECO:0000256" key="3">
    <source>
        <dbReference type="ARBA" id="ARBA00022692"/>
    </source>
</evidence>
<gene>
    <name evidence="8" type="ORF">BG53_04875</name>
</gene>
<feature type="signal peptide" evidence="7">
    <location>
        <begin position="1"/>
        <end position="24"/>
    </location>
</feature>
<evidence type="ECO:0000256" key="2">
    <source>
        <dbReference type="ARBA" id="ARBA00008333"/>
    </source>
</evidence>
<comment type="similarity">
    <text evidence="2">Belongs to the oxidase-dependent Fe transporter (OFeT) (TC 9.A.10.1) family.</text>
</comment>
<comment type="subcellular location">
    <subcellularLocation>
        <location evidence="1">Membrane</location>
        <topology evidence="1">Multi-pass membrane protein</topology>
    </subcellularLocation>
</comment>
<sequence>MLKRLLGMIGALTILFASPLSVFADARADMSTADAFVRQAIQKAQQNDIQGAKAAFEQYKSQWLNKEDGVKEASRQAYKDIENAMGMIQYSLAQDPVQPEKVTQAFRDLSLVLQKFITGGYPIESAAPASGNKPTLSAFIDSIRAAKQMLTQNDTAGAKSAIDQIQSSWLDVEAVVVAQSSQVYAAMEQDMVTAKALLIQNPQDSSAALQVLDRMITNLTPLAKKTSYTFLDAAMILLREGLEALLVVAALLTFLQRSGNKEKQKWIWSGVGAGLGLSMLLAIIVQLLFSSGTFGNNNALIGGWTALFAAAMLLYVSHWLHSNSSIDRWQKYIKNKTTQALAKGSLISLAFLSFLAVFREGTETVLFYIGMAPSIGLTGLLLGFGIGSAILLVIGGLIIFVG</sequence>
<dbReference type="Proteomes" id="UP000053750">
    <property type="component" value="Unassembled WGS sequence"/>
</dbReference>
<keyword evidence="5 6" id="KW-0472">Membrane</keyword>
<keyword evidence="3 6" id="KW-0812">Transmembrane</keyword>
<dbReference type="AlphaFoldDB" id="A0A9W5RZI0"/>
<dbReference type="GO" id="GO:0015093">
    <property type="term" value="F:ferrous iron transmembrane transporter activity"/>
    <property type="evidence" value="ECO:0007669"/>
    <property type="project" value="TreeGrafter"/>
</dbReference>
<evidence type="ECO:0000256" key="1">
    <source>
        <dbReference type="ARBA" id="ARBA00004141"/>
    </source>
</evidence>
<dbReference type="EMBL" id="JFHU01000169">
    <property type="protein sequence ID" value="EXX87060.1"/>
    <property type="molecule type" value="Genomic_DNA"/>
</dbReference>
<feature type="transmembrane region" description="Helical" evidence="6">
    <location>
        <begin position="266"/>
        <end position="289"/>
    </location>
</feature>
<feature type="transmembrane region" description="Helical" evidence="6">
    <location>
        <begin position="301"/>
        <end position="320"/>
    </location>
</feature>
<dbReference type="Pfam" id="PF03239">
    <property type="entry name" value="FTR1"/>
    <property type="match status" value="1"/>
</dbReference>
<name>A0A9W5RZI0_9BACL</name>
<feature type="non-terminal residue" evidence="8">
    <location>
        <position position="402"/>
    </location>
</feature>